<dbReference type="SUPFAM" id="SSF103501">
    <property type="entry name" value="Respiratory nitrate reductase 1 gamma chain"/>
    <property type="match status" value="1"/>
</dbReference>
<evidence type="ECO:0000256" key="10">
    <source>
        <dbReference type="ARBA" id="ARBA00022989"/>
    </source>
</evidence>
<feature type="compositionally biased region" description="Basic and acidic residues" evidence="21">
    <location>
        <begin position="246"/>
        <end position="258"/>
    </location>
</feature>
<keyword evidence="4" id="KW-0813">Transport</keyword>
<comment type="function">
    <text evidence="15">Does not seem to have nitrate reductase activity.</text>
</comment>
<evidence type="ECO:0000256" key="11">
    <source>
        <dbReference type="ARBA" id="ARBA00023002"/>
    </source>
</evidence>
<evidence type="ECO:0000256" key="9">
    <source>
        <dbReference type="ARBA" id="ARBA00022982"/>
    </source>
</evidence>
<dbReference type="NCBIfam" id="TIGR00351">
    <property type="entry name" value="narI"/>
    <property type="match status" value="1"/>
</dbReference>
<evidence type="ECO:0000313" key="25">
    <source>
        <dbReference type="EMBL" id="SFD03619.1"/>
    </source>
</evidence>
<comment type="subcellular location">
    <subcellularLocation>
        <location evidence="3">Cell membrane</location>
        <topology evidence="3">Multi-pass membrane protein</topology>
    </subcellularLocation>
</comment>
<keyword evidence="11" id="KW-0560">Oxidoreductase</keyword>
<dbReference type="Pfam" id="PF02665">
    <property type="entry name" value="Nitrate_red_gam"/>
    <property type="match status" value="1"/>
</dbReference>
<accession>A0A1H6CXN6</accession>
<keyword evidence="13" id="KW-0534">Nitrate assimilation</keyword>
<dbReference type="InterPro" id="IPR036197">
    <property type="entry name" value="NarG-like_sf"/>
</dbReference>
<gene>
    <name evidence="24" type="ORF">SAMN02982929_03683</name>
    <name evidence="25" type="ORF">SAMN05216506_102278</name>
</gene>
<evidence type="ECO:0000313" key="27">
    <source>
        <dbReference type="Proteomes" id="UP000236729"/>
    </source>
</evidence>
<feature type="region of interest" description="Disordered" evidence="21">
    <location>
        <begin position="236"/>
        <end position="258"/>
    </location>
</feature>
<dbReference type="GO" id="GO:0020037">
    <property type="term" value="F:heme binding"/>
    <property type="evidence" value="ECO:0007669"/>
    <property type="project" value="TreeGrafter"/>
</dbReference>
<dbReference type="GO" id="GO:0042128">
    <property type="term" value="P:nitrate assimilation"/>
    <property type="evidence" value="ECO:0007669"/>
    <property type="project" value="UniProtKB-KW"/>
</dbReference>
<evidence type="ECO:0000256" key="15">
    <source>
        <dbReference type="ARBA" id="ARBA00056200"/>
    </source>
</evidence>
<protein>
    <recommendedName>
        <fullName evidence="19">Nitrate reductase-like protein NarX</fullName>
    </recommendedName>
</protein>
<dbReference type="AlphaFoldDB" id="A0A1H6CXN6"/>
<sequence>MSTWDVLLWGAAPYVVIAVLVVGSLWRWRYDRFGWTTRSSQLYESRLLRFASPLFHFGLLVVIVGHVIGLLVPASWTAALGVSERLYHLVAVGLGALAGVCTLIGVALLIYRRRRNGPVFSATTVNDKAMYLVLVGAILLGLLTTVLANGVTEGYDYRATVSPWFRSIFVLQPEVALMVDVPWSFKAHVLAGMLLFALFPFTRLVHALSGFAAVRYLFRPYVVYRSRTAERARRGWEPVGVPGPREGGHDAPHRARER</sequence>
<feature type="transmembrane region" description="Helical" evidence="22">
    <location>
        <begin position="47"/>
        <end position="74"/>
    </location>
</feature>
<evidence type="ECO:0000256" key="7">
    <source>
        <dbReference type="ARBA" id="ARBA00022692"/>
    </source>
</evidence>
<feature type="binding site" description="axial binding residue" evidence="20">
    <location>
        <position position="56"/>
    </location>
    <ligand>
        <name>heme b</name>
        <dbReference type="ChEBI" id="CHEBI:60344"/>
        <label>1</label>
    </ligand>
    <ligandPart>
        <name>Fe</name>
        <dbReference type="ChEBI" id="CHEBI:18248"/>
    </ligandPart>
</feature>
<dbReference type="Gene3D" id="1.20.950.20">
    <property type="entry name" value="Transmembrane di-heme cytochromes, Chain C"/>
    <property type="match status" value="1"/>
</dbReference>
<dbReference type="RefSeq" id="WP_093349220.1">
    <property type="nucleotide sequence ID" value="NZ_FNVB01000005.1"/>
</dbReference>
<evidence type="ECO:0000256" key="8">
    <source>
        <dbReference type="ARBA" id="ARBA00022723"/>
    </source>
</evidence>
<comment type="cofactor">
    <cofactor evidence="1">
        <name>Mo-bis(molybdopterin guanine dinucleotide)</name>
        <dbReference type="ChEBI" id="CHEBI:60539"/>
    </cofactor>
</comment>
<dbReference type="GO" id="GO:0019645">
    <property type="term" value="P:anaerobic electron transport chain"/>
    <property type="evidence" value="ECO:0007669"/>
    <property type="project" value="TreeGrafter"/>
</dbReference>
<evidence type="ECO:0000256" key="14">
    <source>
        <dbReference type="ARBA" id="ARBA00023136"/>
    </source>
</evidence>
<keyword evidence="9" id="KW-0249">Electron transport</keyword>
<evidence type="ECO:0000256" key="16">
    <source>
        <dbReference type="ARBA" id="ARBA00061095"/>
    </source>
</evidence>
<feature type="transmembrane region" description="Helical" evidence="22">
    <location>
        <begin position="131"/>
        <end position="151"/>
    </location>
</feature>
<evidence type="ECO:0000256" key="5">
    <source>
        <dbReference type="ARBA" id="ARBA00022475"/>
    </source>
</evidence>
<feature type="transmembrane region" description="Helical" evidence="22">
    <location>
        <begin position="86"/>
        <end position="111"/>
    </location>
</feature>
<evidence type="ECO:0000256" key="3">
    <source>
        <dbReference type="ARBA" id="ARBA00004651"/>
    </source>
</evidence>
<keyword evidence="12 20" id="KW-0408">Iron</keyword>
<dbReference type="GO" id="GO:0009325">
    <property type="term" value="C:nitrate reductase complex"/>
    <property type="evidence" value="ECO:0007669"/>
    <property type="project" value="InterPro"/>
</dbReference>
<dbReference type="EMBL" id="FOME01000002">
    <property type="protein sequence ID" value="SFD03619.1"/>
    <property type="molecule type" value="Genomic_DNA"/>
</dbReference>
<evidence type="ECO:0000256" key="18">
    <source>
        <dbReference type="ARBA" id="ARBA00061480"/>
    </source>
</evidence>
<dbReference type="GO" id="GO:0005886">
    <property type="term" value="C:plasma membrane"/>
    <property type="evidence" value="ECO:0007669"/>
    <property type="project" value="UniProtKB-SubCell"/>
</dbReference>
<evidence type="ECO:0000256" key="21">
    <source>
        <dbReference type="SAM" id="MobiDB-lite"/>
    </source>
</evidence>
<organism evidence="24 27">
    <name type="scientific">Saccharopolyspora kobensis</name>
    <dbReference type="NCBI Taxonomy" id="146035"/>
    <lineage>
        <taxon>Bacteria</taxon>
        <taxon>Bacillati</taxon>
        <taxon>Actinomycetota</taxon>
        <taxon>Actinomycetes</taxon>
        <taxon>Pseudonocardiales</taxon>
        <taxon>Pseudonocardiaceae</taxon>
        <taxon>Saccharopolyspora</taxon>
    </lineage>
</organism>
<dbReference type="PANTHER" id="PTHR30598">
    <property type="entry name" value="NITRATE REDUCTASE PRIVATE CHAPERONE, REDOX ENZYME MATURATION PROTEIN REMP FAMILY"/>
    <property type="match status" value="1"/>
</dbReference>
<evidence type="ECO:0000313" key="24">
    <source>
        <dbReference type="EMBL" id="SEG77811.1"/>
    </source>
</evidence>
<name>A0A1H6CXN6_9PSEU</name>
<evidence type="ECO:0000256" key="1">
    <source>
        <dbReference type="ARBA" id="ARBA00001942"/>
    </source>
</evidence>
<keyword evidence="14 22" id="KW-0472">Membrane</keyword>
<accession>A0A1I1P1A3</accession>
<evidence type="ECO:0000256" key="19">
    <source>
        <dbReference type="ARBA" id="ARBA00071287"/>
    </source>
</evidence>
<proteinExistence type="inferred from homology"/>
<evidence type="ECO:0000256" key="4">
    <source>
        <dbReference type="ARBA" id="ARBA00022448"/>
    </source>
</evidence>
<comment type="similarity">
    <text evidence="16">In the central section; belongs to the NarJ/NarW family.</text>
</comment>
<dbReference type="GO" id="GO:0046872">
    <property type="term" value="F:metal ion binding"/>
    <property type="evidence" value="ECO:0007669"/>
    <property type="project" value="UniProtKB-KW"/>
</dbReference>
<evidence type="ECO:0000256" key="13">
    <source>
        <dbReference type="ARBA" id="ARBA00023063"/>
    </source>
</evidence>
<keyword evidence="5" id="KW-1003">Cell membrane</keyword>
<evidence type="ECO:0000256" key="12">
    <source>
        <dbReference type="ARBA" id="ARBA00023004"/>
    </source>
</evidence>
<keyword evidence="26" id="KW-1185">Reference proteome</keyword>
<feature type="binding site" description="axial binding residue" evidence="20">
    <location>
        <position position="206"/>
    </location>
    <ligand>
        <name>heme b</name>
        <dbReference type="ChEBI" id="CHEBI:60344"/>
        <label>1</label>
    </ligand>
    <ligandPart>
        <name>Fe</name>
        <dbReference type="ChEBI" id="CHEBI:18248"/>
    </ligandPart>
</feature>
<comment type="cofactor">
    <cofactor evidence="2">
        <name>heme b</name>
        <dbReference type="ChEBI" id="CHEBI:60344"/>
    </cofactor>
</comment>
<keyword evidence="8" id="KW-0479">Metal-binding</keyword>
<keyword evidence="10 22" id="KW-1133">Transmembrane helix</keyword>
<evidence type="ECO:0000313" key="26">
    <source>
        <dbReference type="Proteomes" id="UP000199690"/>
    </source>
</evidence>
<feature type="binding site" description="axial binding residue" evidence="20">
    <location>
        <position position="66"/>
    </location>
    <ligand>
        <name>heme b</name>
        <dbReference type="ChEBI" id="CHEBI:60344"/>
        <label>2</label>
    </ligand>
    <ligandPart>
        <name>Fe</name>
        <dbReference type="ChEBI" id="CHEBI:18248"/>
    </ligandPart>
</feature>
<dbReference type="InterPro" id="IPR003816">
    <property type="entry name" value="Nitrate_red_gam"/>
</dbReference>
<evidence type="ECO:0000256" key="2">
    <source>
        <dbReference type="ARBA" id="ARBA00001970"/>
    </source>
</evidence>
<keyword evidence="6 20" id="KW-0349">Heme</keyword>
<dbReference type="GO" id="GO:0008940">
    <property type="term" value="F:nitrate reductase activity"/>
    <property type="evidence" value="ECO:0007669"/>
    <property type="project" value="InterPro"/>
</dbReference>
<dbReference type="EMBL" id="FNVB01000005">
    <property type="protein sequence ID" value="SEG77811.1"/>
    <property type="molecule type" value="Genomic_DNA"/>
</dbReference>
<feature type="transmembrane region" description="Helical" evidence="22">
    <location>
        <begin position="189"/>
        <end position="218"/>
    </location>
</feature>
<keyword evidence="7 22" id="KW-0812">Transmembrane</keyword>
<dbReference type="GO" id="GO:0009055">
    <property type="term" value="F:electron transfer activity"/>
    <property type="evidence" value="ECO:0007669"/>
    <property type="project" value="TreeGrafter"/>
</dbReference>
<reference evidence="26 27" key="2">
    <citation type="submission" date="2016-10" db="EMBL/GenBank/DDBJ databases">
        <authorList>
            <person name="Varghese N."/>
            <person name="Submissions S."/>
        </authorList>
    </citation>
    <scope>NUCLEOTIDE SEQUENCE [LARGE SCALE GENOMIC DNA]</scope>
    <source>
        <strain evidence="27">ATCC 20501</strain>
        <strain evidence="25 26">CGMCC 4.3529</strain>
    </source>
</reference>
<evidence type="ECO:0000259" key="23">
    <source>
        <dbReference type="Pfam" id="PF02665"/>
    </source>
</evidence>
<dbReference type="InterPro" id="IPR051936">
    <property type="entry name" value="Heme-iron_electron_transfer"/>
</dbReference>
<feature type="domain" description="NarG-like" evidence="23">
    <location>
        <begin position="6"/>
        <end position="227"/>
    </location>
</feature>
<feature type="transmembrane region" description="Helical" evidence="22">
    <location>
        <begin position="6"/>
        <end position="26"/>
    </location>
</feature>
<evidence type="ECO:0000256" key="20">
    <source>
        <dbReference type="PIRSR" id="PIRSR603816-1"/>
    </source>
</evidence>
<dbReference type="SMR" id="A0A1H6CXN6"/>
<dbReference type="PANTHER" id="PTHR30598:SF3">
    <property type="entry name" value="RESPIRATORY NITRATE REDUCTASE 1 GAMMA CHAIN"/>
    <property type="match status" value="1"/>
</dbReference>
<dbReference type="FunFam" id="1.20.950.20:FF:000001">
    <property type="entry name" value="Respiratory nitrate reductase subunit gamma"/>
    <property type="match status" value="1"/>
</dbReference>
<dbReference type="InterPro" id="IPR023234">
    <property type="entry name" value="NarG-like_domain"/>
</dbReference>
<reference evidence="24" key="1">
    <citation type="submission" date="2016-10" db="EMBL/GenBank/DDBJ databases">
        <authorList>
            <person name="de Groot N.N."/>
        </authorList>
    </citation>
    <scope>NUCLEOTIDE SEQUENCE [LARGE SCALE GENOMIC DNA]</scope>
    <source>
        <strain evidence="24">ATCC 20501</strain>
    </source>
</reference>
<evidence type="ECO:0000256" key="17">
    <source>
        <dbReference type="ARBA" id="ARBA00061196"/>
    </source>
</evidence>
<dbReference type="Proteomes" id="UP000236729">
    <property type="component" value="Unassembled WGS sequence"/>
</dbReference>
<evidence type="ECO:0000256" key="22">
    <source>
        <dbReference type="SAM" id="Phobius"/>
    </source>
</evidence>
<comment type="similarity">
    <text evidence="18">In the N-terminal section; belongs to the nitrate reductase alpha subunit family.</text>
</comment>
<dbReference type="Proteomes" id="UP000199690">
    <property type="component" value="Unassembled WGS sequence"/>
</dbReference>
<comment type="similarity">
    <text evidence="17">In the C-terminal section; belongs to the nitrate reductase gamma subunit family.</text>
</comment>
<evidence type="ECO:0000256" key="6">
    <source>
        <dbReference type="ARBA" id="ARBA00022617"/>
    </source>
</evidence>
<feature type="binding site" description="axial binding residue" evidence="20">
    <location>
        <position position="188"/>
    </location>
    <ligand>
        <name>heme b</name>
        <dbReference type="ChEBI" id="CHEBI:60344"/>
        <label>1</label>
    </ligand>
    <ligandPart>
        <name>Fe</name>
        <dbReference type="ChEBI" id="CHEBI:18248"/>
    </ligandPart>
</feature>